<dbReference type="PANTHER" id="PTHR43418:SF4">
    <property type="entry name" value="MULTIFUNCTIONAL TRYPTOPHAN BIOSYNTHESIS PROTEIN"/>
    <property type="match status" value="1"/>
</dbReference>
<dbReference type="InterPro" id="IPR029062">
    <property type="entry name" value="Class_I_gatase-like"/>
</dbReference>
<dbReference type="Proteomes" id="UP000184476">
    <property type="component" value="Unassembled WGS sequence"/>
</dbReference>
<dbReference type="GO" id="GO:0000162">
    <property type="term" value="P:L-tryptophan biosynthetic process"/>
    <property type="evidence" value="ECO:0007669"/>
    <property type="project" value="TreeGrafter"/>
</dbReference>
<dbReference type="PRINTS" id="PR00096">
    <property type="entry name" value="GATASE"/>
</dbReference>
<dbReference type="InterPro" id="IPR017926">
    <property type="entry name" value="GATASE"/>
</dbReference>
<dbReference type="CDD" id="cd01743">
    <property type="entry name" value="GATase1_Anthranilate_Synthase"/>
    <property type="match status" value="1"/>
</dbReference>
<dbReference type="InterPro" id="IPR050472">
    <property type="entry name" value="Anth_synth/Amidotransfase"/>
</dbReference>
<evidence type="ECO:0000313" key="4">
    <source>
        <dbReference type="Proteomes" id="UP000184476"/>
    </source>
</evidence>
<dbReference type="EMBL" id="FQVL01000004">
    <property type="protein sequence ID" value="SHE90184.1"/>
    <property type="molecule type" value="Genomic_DNA"/>
</dbReference>
<dbReference type="PRINTS" id="PR00099">
    <property type="entry name" value="CPSGATASE"/>
</dbReference>
<evidence type="ECO:0000256" key="1">
    <source>
        <dbReference type="ARBA" id="ARBA00022962"/>
    </source>
</evidence>
<accession>A0A1M4X9K5</accession>
<name>A0A1M4X9K5_9BACL</name>
<dbReference type="NCBIfam" id="TIGR00566">
    <property type="entry name" value="trpG_papA"/>
    <property type="match status" value="1"/>
</dbReference>
<dbReference type="GO" id="GO:0005829">
    <property type="term" value="C:cytosol"/>
    <property type="evidence" value="ECO:0007669"/>
    <property type="project" value="TreeGrafter"/>
</dbReference>
<dbReference type="AlphaFoldDB" id="A0A1M4X9K5"/>
<dbReference type="PANTHER" id="PTHR43418">
    <property type="entry name" value="MULTIFUNCTIONAL TRYPTOPHAN BIOSYNTHESIS PROTEIN-RELATED"/>
    <property type="match status" value="1"/>
</dbReference>
<evidence type="ECO:0000259" key="2">
    <source>
        <dbReference type="Pfam" id="PF00117"/>
    </source>
</evidence>
<proteinExistence type="predicted"/>
<sequence length="215" mass="24132">MYKLRLLLIDNYDSFTYNLYHMLLELENIELTVKRNDEAFLNDLSNGAYDAVIIGPGPGSPMDPQYFGNCSRVILDYGTSGLPILGVCLGFQGIVHAFGGSIKQAIQPMHGKLSRLQLLKKDTLFKGIDDTPKVMRYHSLMVDLESPFPTDLIITAEVDQTESSVAVNGRELMALEHRQYPIYGVQFHPESFATDDGMKLLTNFIHLCQQQNVSI</sequence>
<dbReference type="GO" id="GO:0004049">
    <property type="term" value="F:anthranilate synthase activity"/>
    <property type="evidence" value="ECO:0007669"/>
    <property type="project" value="TreeGrafter"/>
</dbReference>
<reference evidence="3 4" key="1">
    <citation type="submission" date="2016-11" db="EMBL/GenBank/DDBJ databases">
        <authorList>
            <person name="Jaros S."/>
            <person name="Januszkiewicz K."/>
            <person name="Wedrychowicz H."/>
        </authorList>
    </citation>
    <scope>NUCLEOTIDE SEQUENCE [LARGE SCALE GENOMIC DNA]</scope>
    <source>
        <strain evidence="3 4">DSM 44666</strain>
    </source>
</reference>
<organism evidence="3 4">
    <name type="scientific">Seinonella peptonophila</name>
    <dbReference type="NCBI Taxonomy" id="112248"/>
    <lineage>
        <taxon>Bacteria</taxon>
        <taxon>Bacillati</taxon>
        <taxon>Bacillota</taxon>
        <taxon>Bacilli</taxon>
        <taxon>Bacillales</taxon>
        <taxon>Thermoactinomycetaceae</taxon>
        <taxon>Seinonella</taxon>
    </lineage>
</organism>
<keyword evidence="1" id="KW-0315">Glutamine amidotransferase</keyword>
<dbReference type="InterPro" id="IPR006221">
    <property type="entry name" value="TrpG/PapA_dom"/>
</dbReference>
<dbReference type="STRING" id="112248.SAMN05444392_104215"/>
<keyword evidence="4" id="KW-1185">Reference proteome</keyword>
<evidence type="ECO:0000313" key="3">
    <source>
        <dbReference type="EMBL" id="SHE90184.1"/>
    </source>
</evidence>
<dbReference type="OrthoDB" id="9804328at2"/>
<dbReference type="PRINTS" id="PR00097">
    <property type="entry name" value="ANTSNTHASEII"/>
</dbReference>
<dbReference type="Pfam" id="PF00117">
    <property type="entry name" value="GATase"/>
    <property type="match status" value="1"/>
</dbReference>
<dbReference type="FunFam" id="3.40.50.880:FF:000003">
    <property type="entry name" value="Anthranilate synthase component II"/>
    <property type="match status" value="1"/>
</dbReference>
<protein>
    <submittedName>
        <fullName evidence="3">Anthranilate synthase component 2</fullName>
    </submittedName>
</protein>
<dbReference type="SUPFAM" id="SSF52317">
    <property type="entry name" value="Class I glutamine amidotransferase-like"/>
    <property type="match status" value="1"/>
</dbReference>
<feature type="domain" description="Glutamine amidotransferase" evidence="2">
    <location>
        <begin position="7"/>
        <end position="205"/>
    </location>
</feature>
<dbReference type="RefSeq" id="WP_073154593.1">
    <property type="nucleotide sequence ID" value="NZ_FQVL01000004.1"/>
</dbReference>
<dbReference type="Gene3D" id="3.40.50.880">
    <property type="match status" value="1"/>
</dbReference>
<gene>
    <name evidence="3" type="ORF">SAMN05444392_104215</name>
</gene>
<dbReference type="PROSITE" id="PS51273">
    <property type="entry name" value="GATASE_TYPE_1"/>
    <property type="match status" value="1"/>
</dbReference>